<reference evidence="1" key="1">
    <citation type="journal article" date="2021" name="New Phytol.">
        <title>Evolutionary innovations through gain and loss of genes in the ectomycorrhizal Boletales.</title>
        <authorList>
            <person name="Wu G."/>
            <person name="Miyauchi S."/>
            <person name="Morin E."/>
            <person name="Kuo A."/>
            <person name="Drula E."/>
            <person name="Varga T."/>
            <person name="Kohler A."/>
            <person name="Feng B."/>
            <person name="Cao Y."/>
            <person name="Lipzen A."/>
            <person name="Daum C."/>
            <person name="Hundley H."/>
            <person name="Pangilinan J."/>
            <person name="Johnson J."/>
            <person name="Barry K."/>
            <person name="LaButti K."/>
            <person name="Ng V."/>
            <person name="Ahrendt S."/>
            <person name="Min B."/>
            <person name="Choi I.G."/>
            <person name="Park H."/>
            <person name="Plett J.M."/>
            <person name="Magnuson J."/>
            <person name="Spatafora J.W."/>
            <person name="Nagy L.G."/>
            <person name="Henrissat B."/>
            <person name="Grigoriev I.V."/>
            <person name="Yang Z.L."/>
            <person name="Xu J."/>
            <person name="Martin F.M."/>
        </authorList>
    </citation>
    <scope>NUCLEOTIDE SEQUENCE</scope>
    <source>
        <strain evidence="1">ATCC 28755</strain>
    </source>
</reference>
<accession>A0ACB7ZQL9</accession>
<sequence>WGFYFTNAVEIVANPLGSVDVMDAINHHIPSSAGFIAELEKIKDEDSRDVPYSRNHTIAIRRMHQILVARILVFEHFLKKAKASHPAQSINEFKKHWLFLQLRSIDILRVGVFAKLSKELSDASDKYLMIGGLRVHSKLLALQDEFGDFVIVLDEAQIAIETLNGTFRSERDKSVKHPVLRPIISACTAASEFPVILSGTDLSFEIVNHVVYSAVMKDSIFTHATNTGAFDDRERQCNYIMHYMPKFIAESESGRKLLGRAWNCVRGRCSAIPDPYEDCSY</sequence>
<keyword evidence="2" id="KW-1185">Reference proteome</keyword>
<feature type="non-terminal residue" evidence="1">
    <location>
        <position position="1"/>
    </location>
</feature>
<dbReference type="Proteomes" id="UP000790377">
    <property type="component" value="Unassembled WGS sequence"/>
</dbReference>
<dbReference type="EMBL" id="MU269326">
    <property type="protein sequence ID" value="KAH7902992.1"/>
    <property type="molecule type" value="Genomic_DNA"/>
</dbReference>
<organism evidence="1 2">
    <name type="scientific">Hygrophoropsis aurantiaca</name>
    <dbReference type="NCBI Taxonomy" id="72124"/>
    <lineage>
        <taxon>Eukaryota</taxon>
        <taxon>Fungi</taxon>
        <taxon>Dikarya</taxon>
        <taxon>Basidiomycota</taxon>
        <taxon>Agaricomycotina</taxon>
        <taxon>Agaricomycetes</taxon>
        <taxon>Agaricomycetidae</taxon>
        <taxon>Boletales</taxon>
        <taxon>Coniophorineae</taxon>
        <taxon>Hygrophoropsidaceae</taxon>
        <taxon>Hygrophoropsis</taxon>
    </lineage>
</organism>
<gene>
    <name evidence="1" type="ORF">BJ138DRAFT_1021275</name>
</gene>
<evidence type="ECO:0000313" key="2">
    <source>
        <dbReference type="Proteomes" id="UP000790377"/>
    </source>
</evidence>
<evidence type="ECO:0000313" key="1">
    <source>
        <dbReference type="EMBL" id="KAH7902992.1"/>
    </source>
</evidence>
<protein>
    <submittedName>
        <fullName evidence="1">Uncharacterized protein</fullName>
    </submittedName>
</protein>
<proteinExistence type="predicted"/>
<comment type="caution">
    <text evidence="1">The sequence shown here is derived from an EMBL/GenBank/DDBJ whole genome shotgun (WGS) entry which is preliminary data.</text>
</comment>
<name>A0ACB7ZQL9_9AGAM</name>